<dbReference type="WBParaSite" id="nRc.2.0.1.t28548-RA">
    <property type="protein sequence ID" value="nRc.2.0.1.t28548-RA"/>
    <property type="gene ID" value="nRc.2.0.1.g28548"/>
</dbReference>
<name>A0A915JR25_ROMCU</name>
<reference evidence="2" key="1">
    <citation type="submission" date="2022-11" db="UniProtKB">
        <authorList>
            <consortium name="WormBaseParasite"/>
        </authorList>
    </citation>
    <scope>IDENTIFICATION</scope>
</reference>
<sequence length="87" mass="10226">MLRKRLNVLALDFLLAFQDHHQHMHITTEPAKRLSLLAMSFSIDFNDSYSRIMQLKNKTALRSGYKFLDCGKNANLLKRKLLEIYKT</sequence>
<organism evidence="1 2">
    <name type="scientific">Romanomermis culicivorax</name>
    <name type="common">Nematode worm</name>
    <dbReference type="NCBI Taxonomy" id="13658"/>
    <lineage>
        <taxon>Eukaryota</taxon>
        <taxon>Metazoa</taxon>
        <taxon>Ecdysozoa</taxon>
        <taxon>Nematoda</taxon>
        <taxon>Enoplea</taxon>
        <taxon>Dorylaimia</taxon>
        <taxon>Mermithida</taxon>
        <taxon>Mermithoidea</taxon>
        <taxon>Mermithidae</taxon>
        <taxon>Romanomermis</taxon>
    </lineage>
</organism>
<protein>
    <submittedName>
        <fullName evidence="2">Uncharacterized protein</fullName>
    </submittedName>
</protein>
<accession>A0A915JR25</accession>
<evidence type="ECO:0000313" key="1">
    <source>
        <dbReference type="Proteomes" id="UP000887565"/>
    </source>
</evidence>
<dbReference type="Proteomes" id="UP000887565">
    <property type="component" value="Unplaced"/>
</dbReference>
<proteinExistence type="predicted"/>
<evidence type="ECO:0000313" key="2">
    <source>
        <dbReference type="WBParaSite" id="nRc.2.0.1.t28548-RA"/>
    </source>
</evidence>
<dbReference type="AlphaFoldDB" id="A0A915JR25"/>
<keyword evidence="1" id="KW-1185">Reference proteome</keyword>